<feature type="domain" description="YbhG-like alpha-helical hairpin" evidence="5">
    <location>
        <begin position="104"/>
        <end position="220"/>
    </location>
</feature>
<dbReference type="SUPFAM" id="SSF111369">
    <property type="entry name" value="HlyD-like secretion proteins"/>
    <property type="match status" value="2"/>
</dbReference>
<dbReference type="Gene3D" id="2.40.30.170">
    <property type="match status" value="1"/>
</dbReference>
<evidence type="ECO:0000256" key="3">
    <source>
        <dbReference type="SAM" id="Coils"/>
    </source>
</evidence>
<evidence type="ECO:0000256" key="2">
    <source>
        <dbReference type="ARBA" id="ARBA00023054"/>
    </source>
</evidence>
<dbReference type="KEGG" id="rul:UC8_45720"/>
<evidence type="ECO:0000313" key="6">
    <source>
        <dbReference type="EMBL" id="QEG42532.1"/>
    </source>
</evidence>
<evidence type="ECO:0000313" key="7">
    <source>
        <dbReference type="Proteomes" id="UP000325286"/>
    </source>
</evidence>
<feature type="coiled-coil region" evidence="3">
    <location>
        <begin position="198"/>
        <end position="225"/>
    </location>
</feature>
<dbReference type="Gene3D" id="2.40.50.100">
    <property type="match status" value="1"/>
</dbReference>
<dbReference type="OrthoDB" id="272547at2"/>
<evidence type="ECO:0000256" key="4">
    <source>
        <dbReference type="SAM" id="MobiDB-lite"/>
    </source>
</evidence>
<reference evidence="6 7" key="1">
    <citation type="submission" date="2019-08" db="EMBL/GenBank/DDBJ databases">
        <title>Deep-cultivation of Planctomycetes and their phenomic and genomic characterization uncovers novel biology.</title>
        <authorList>
            <person name="Wiegand S."/>
            <person name="Jogler M."/>
            <person name="Boedeker C."/>
            <person name="Pinto D."/>
            <person name="Vollmers J."/>
            <person name="Rivas-Marin E."/>
            <person name="Kohn T."/>
            <person name="Peeters S.H."/>
            <person name="Heuer A."/>
            <person name="Rast P."/>
            <person name="Oberbeckmann S."/>
            <person name="Bunk B."/>
            <person name="Jeske O."/>
            <person name="Meyerdierks A."/>
            <person name="Storesund J.E."/>
            <person name="Kallscheuer N."/>
            <person name="Luecker S."/>
            <person name="Lage O.M."/>
            <person name="Pohl T."/>
            <person name="Merkel B.J."/>
            <person name="Hornburger P."/>
            <person name="Mueller R.-W."/>
            <person name="Bruemmer F."/>
            <person name="Labrenz M."/>
            <person name="Spormann A.M."/>
            <person name="Op den Camp H."/>
            <person name="Overmann J."/>
            <person name="Amann R."/>
            <person name="Jetten M.S.M."/>
            <person name="Mascher T."/>
            <person name="Medema M.H."/>
            <person name="Devos D.P."/>
            <person name="Kaster A.-K."/>
            <person name="Ovreas L."/>
            <person name="Rohde M."/>
            <person name="Galperin M.Y."/>
            <person name="Jogler C."/>
        </authorList>
    </citation>
    <scope>NUCLEOTIDE SEQUENCE [LARGE SCALE GENOMIC DNA]</scope>
    <source>
        <strain evidence="6 7">UC8</strain>
    </source>
</reference>
<keyword evidence="7" id="KW-1185">Reference proteome</keyword>
<accession>A0A5B9QX01</accession>
<dbReference type="PANTHER" id="PTHR32347:SF27">
    <property type="entry name" value="RND EFFLUX PUMP MEMBRANE FUSION PROTEIN BARREL-SANDWICH DOMAIN-CONTAINING PROTEIN"/>
    <property type="match status" value="1"/>
</dbReference>
<comment type="subcellular location">
    <subcellularLocation>
        <location evidence="1">Cell envelope</location>
    </subcellularLocation>
</comment>
<dbReference type="InterPro" id="IPR050465">
    <property type="entry name" value="UPF0194_transport"/>
</dbReference>
<dbReference type="GO" id="GO:0030313">
    <property type="term" value="C:cell envelope"/>
    <property type="evidence" value="ECO:0007669"/>
    <property type="project" value="UniProtKB-SubCell"/>
</dbReference>
<dbReference type="Pfam" id="PF25881">
    <property type="entry name" value="HH_YBHG"/>
    <property type="match status" value="1"/>
</dbReference>
<sequence length="347" mass="37714">MKTLASVIVIMLIVGSAVVVSETHLGPTSPPSVSDLDRASQPAATATTMRAAGRIQGRTEEIELRAQLAEQVQRIHVAKGQWVSAGEILLTLDPSRLTAERDLAAAMLALAKAKKVRLQNGSRSTEIETARQEYQATMARLAGAQKAYDRNVELSRNDAVSKQTLDENHASLQSLQAMAAAAQGRLNTLLLPPREDELLAADAEIEAAQSRLQIAQINLDRTQIKAPSDGRILGLEAEVGELTGPDSPQPLIVMADTTQLRAVVEIDEFDALRVQLNQRCQITSDAAEGVLAHGEIAEMEPQMHPKRLFGQWAGERSDTYSRRIWVNLEDSVDLPIGLPVDVFIEAQ</sequence>
<organism evidence="6 7">
    <name type="scientific">Roseimaritima ulvae</name>
    <dbReference type="NCBI Taxonomy" id="980254"/>
    <lineage>
        <taxon>Bacteria</taxon>
        <taxon>Pseudomonadati</taxon>
        <taxon>Planctomycetota</taxon>
        <taxon>Planctomycetia</taxon>
        <taxon>Pirellulales</taxon>
        <taxon>Pirellulaceae</taxon>
        <taxon>Roseimaritima</taxon>
    </lineage>
</organism>
<dbReference type="AlphaFoldDB" id="A0A5B9QX01"/>
<dbReference type="Gene3D" id="1.10.287.470">
    <property type="entry name" value="Helix hairpin bin"/>
    <property type="match status" value="1"/>
</dbReference>
<gene>
    <name evidence="6" type="primary">emrK</name>
    <name evidence="6" type="ORF">UC8_45720</name>
</gene>
<dbReference type="Proteomes" id="UP000325286">
    <property type="component" value="Chromosome"/>
</dbReference>
<dbReference type="EMBL" id="CP042914">
    <property type="protein sequence ID" value="QEG42532.1"/>
    <property type="molecule type" value="Genomic_DNA"/>
</dbReference>
<dbReference type="PANTHER" id="PTHR32347">
    <property type="entry name" value="EFFLUX SYSTEM COMPONENT YKNX-RELATED"/>
    <property type="match status" value="1"/>
</dbReference>
<proteinExistence type="predicted"/>
<protein>
    <submittedName>
        <fullName evidence="6">Putative multidrug resistance protein EmrK</fullName>
    </submittedName>
</protein>
<dbReference type="RefSeq" id="WP_068142439.1">
    <property type="nucleotide sequence ID" value="NZ_CP042914.1"/>
</dbReference>
<keyword evidence="2 3" id="KW-0175">Coiled coil</keyword>
<dbReference type="InterPro" id="IPR059052">
    <property type="entry name" value="HH_YbhG-like"/>
</dbReference>
<evidence type="ECO:0000256" key="1">
    <source>
        <dbReference type="ARBA" id="ARBA00004196"/>
    </source>
</evidence>
<feature type="region of interest" description="Disordered" evidence="4">
    <location>
        <begin position="25"/>
        <end position="45"/>
    </location>
</feature>
<evidence type="ECO:0000259" key="5">
    <source>
        <dbReference type="Pfam" id="PF25881"/>
    </source>
</evidence>
<name>A0A5B9QX01_9BACT</name>